<gene>
    <name evidence="2" type="ORF">NGC28_09145</name>
</gene>
<keyword evidence="1" id="KW-0812">Transmembrane</keyword>
<dbReference type="RefSeq" id="WP_325823167.1">
    <property type="nucleotide sequence ID" value="NZ_JAMWIR010000002.1"/>
</dbReference>
<evidence type="ECO:0000256" key="1">
    <source>
        <dbReference type="SAM" id="Phobius"/>
    </source>
</evidence>
<feature type="transmembrane region" description="Helical" evidence="1">
    <location>
        <begin position="7"/>
        <end position="23"/>
    </location>
</feature>
<keyword evidence="1" id="KW-0472">Membrane</keyword>
<keyword evidence="3" id="KW-1185">Reference proteome</keyword>
<comment type="caution">
    <text evidence="2">The sequence shown here is derived from an EMBL/GenBank/DDBJ whole genome shotgun (WGS) entry which is preliminary data.</text>
</comment>
<name>A0ABU6ENG8_9ENTR</name>
<reference evidence="2 3" key="1">
    <citation type="submission" date="2022-06" db="EMBL/GenBank/DDBJ databases">
        <title>Whole Genome analysis of Bacterial isolates collected during year 2020 from Guwahati, Assam, India.</title>
        <authorList>
            <person name="Mendem S.K."/>
            <person name="Rakshit O."/>
            <person name="Murugesan D."/>
            <person name="Saikia K."/>
            <person name="Shome R."/>
            <person name="Raisen C."/>
            <person name="Holmes M.A."/>
            <person name="Shome B.R."/>
        </authorList>
    </citation>
    <scope>NUCLEOTIDE SEQUENCE [LARGE SCALE GENOMIC DNA]</scope>
    <source>
        <strain evidence="2 3">Sil NS 53</strain>
    </source>
</reference>
<dbReference type="InterPro" id="IPR010351">
    <property type="entry name" value="DUF943"/>
</dbReference>
<dbReference type="EMBL" id="JAMWJU010000001">
    <property type="protein sequence ID" value="MEB7542613.1"/>
    <property type="molecule type" value="Genomic_DNA"/>
</dbReference>
<dbReference type="Proteomes" id="UP001310558">
    <property type="component" value="Unassembled WGS sequence"/>
</dbReference>
<proteinExistence type="predicted"/>
<keyword evidence="1" id="KW-1133">Transmembrane helix</keyword>
<sequence>MILKKSWFISMSIALAVIVYSSWDHIYPVKIIDVHRSTNSLGYDDIIVDHFPLTDRGRINWWLSQRDMLKKKYNIPSGQEFFLTVWDVGDGYLRDSPREDYFCFPDMIAEKNCIEKNQLLAVDARFSDDNKVNFIIDDNKYIMNKKDDSMTKERY</sequence>
<accession>A0ABU6ENG8</accession>
<protein>
    <submittedName>
        <fullName evidence="2">DUF943 family protein</fullName>
    </submittedName>
</protein>
<dbReference type="Pfam" id="PF06092">
    <property type="entry name" value="DUF943"/>
    <property type="match status" value="1"/>
</dbReference>
<evidence type="ECO:0000313" key="3">
    <source>
        <dbReference type="Proteomes" id="UP001310558"/>
    </source>
</evidence>
<evidence type="ECO:0000313" key="2">
    <source>
        <dbReference type="EMBL" id="MEB7542613.1"/>
    </source>
</evidence>
<organism evidence="2 3">
    <name type="scientific">Enterobacter huaxiensis</name>
    <dbReference type="NCBI Taxonomy" id="2494702"/>
    <lineage>
        <taxon>Bacteria</taxon>
        <taxon>Pseudomonadati</taxon>
        <taxon>Pseudomonadota</taxon>
        <taxon>Gammaproteobacteria</taxon>
        <taxon>Enterobacterales</taxon>
        <taxon>Enterobacteriaceae</taxon>
        <taxon>Enterobacter</taxon>
    </lineage>
</organism>